<proteinExistence type="predicted"/>
<dbReference type="EMBL" id="HBUE01223919">
    <property type="protein sequence ID" value="CAG6541039.1"/>
    <property type="molecule type" value="Transcribed_RNA"/>
</dbReference>
<name>A0A8D8HU36_CULPI</name>
<organism evidence="2">
    <name type="scientific">Culex pipiens</name>
    <name type="common">House mosquito</name>
    <dbReference type="NCBI Taxonomy" id="7175"/>
    <lineage>
        <taxon>Eukaryota</taxon>
        <taxon>Metazoa</taxon>
        <taxon>Ecdysozoa</taxon>
        <taxon>Arthropoda</taxon>
        <taxon>Hexapoda</taxon>
        <taxon>Insecta</taxon>
        <taxon>Pterygota</taxon>
        <taxon>Neoptera</taxon>
        <taxon>Endopterygota</taxon>
        <taxon>Diptera</taxon>
        <taxon>Nematocera</taxon>
        <taxon>Culicoidea</taxon>
        <taxon>Culicidae</taxon>
        <taxon>Culicinae</taxon>
        <taxon>Culicini</taxon>
        <taxon>Culex</taxon>
        <taxon>Culex</taxon>
    </lineage>
</organism>
<reference evidence="2" key="1">
    <citation type="submission" date="2021-05" db="EMBL/GenBank/DDBJ databases">
        <authorList>
            <person name="Alioto T."/>
            <person name="Alioto T."/>
            <person name="Gomez Garrido J."/>
        </authorList>
    </citation>
    <scope>NUCLEOTIDE SEQUENCE</scope>
</reference>
<sequence>MDTIRRLTRETVSPNLRPATEAAGGFPREGTASRPTPRCTSSNSERRRRLAGGTRCRPIRGTGAPSEASAWPPIRTTIGTIVTVFFPRRISPTYSNSFNIKTKTFSPNRRLSCSSARVATLASPRRNRPRLRPR</sequence>
<feature type="region of interest" description="Disordered" evidence="1">
    <location>
        <begin position="1"/>
        <end position="71"/>
    </location>
</feature>
<dbReference type="EMBL" id="HBUE01330589">
    <property type="protein sequence ID" value="CAG6593110.1"/>
    <property type="molecule type" value="Transcribed_RNA"/>
</dbReference>
<evidence type="ECO:0000313" key="2">
    <source>
        <dbReference type="EMBL" id="CAG6541039.1"/>
    </source>
</evidence>
<accession>A0A8D8HU36</accession>
<evidence type="ECO:0000256" key="1">
    <source>
        <dbReference type="SAM" id="MobiDB-lite"/>
    </source>
</evidence>
<protein>
    <submittedName>
        <fullName evidence="2">(northern house mosquito) hypothetical protein</fullName>
    </submittedName>
</protein>
<dbReference type="AlphaFoldDB" id="A0A8D8HU36"/>